<dbReference type="OrthoDB" id="438034at2"/>
<evidence type="ECO:0000313" key="2">
    <source>
        <dbReference type="Proteomes" id="UP000318453"/>
    </source>
</evidence>
<dbReference type="EMBL" id="CP042326">
    <property type="protein sequence ID" value="QDZ39279.1"/>
    <property type="molecule type" value="Genomic_DNA"/>
</dbReference>
<dbReference type="AlphaFoldDB" id="A0A5B8NMF0"/>
<protein>
    <submittedName>
        <fullName evidence="1">Uncharacterized protein</fullName>
    </submittedName>
</protein>
<proteinExistence type="predicted"/>
<accession>A0A5B8NMF0</accession>
<dbReference type="KEGG" id="enn:FRE64_04635"/>
<organism evidence="1 2">
    <name type="scientific">Euhalothece natronophila Z-M001</name>
    <dbReference type="NCBI Taxonomy" id="522448"/>
    <lineage>
        <taxon>Bacteria</taxon>
        <taxon>Bacillati</taxon>
        <taxon>Cyanobacteriota</taxon>
        <taxon>Cyanophyceae</taxon>
        <taxon>Oscillatoriophycideae</taxon>
        <taxon>Chroococcales</taxon>
        <taxon>Halothecacae</taxon>
        <taxon>Halothece cluster</taxon>
        <taxon>Euhalothece</taxon>
    </lineage>
</organism>
<dbReference type="Proteomes" id="UP000318453">
    <property type="component" value="Chromosome"/>
</dbReference>
<name>A0A5B8NMF0_9CHRO</name>
<evidence type="ECO:0000313" key="1">
    <source>
        <dbReference type="EMBL" id="QDZ39279.1"/>
    </source>
</evidence>
<gene>
    <name evidence="1" type="ORF">FRE64_04635</name>
</gene>
<reference evidence="1" key="1">
    <citation type="submission" date="2019-08" db="EMBL/GenBank/DDBJ databases">
        <title>Carotenoids and Carotenoid Binding Proteins in the Halophilic Cyanobacterium Euhalothece sp. ZM00.</title>
        <authorList>
            <person name="Cho S.M."/>
            <person name="Song J.Y."/>
            <person name="Park Y.-I."/>
        </authorList>
    </citation>
    <scope>NUCLEOTIDE SEQUENCE [LARGE SCALE GENOMIC DNA]</scope>
    <source>
        <strain evidence="1">Z-M001</strain>
    </source>
</reference>
<sequence length="337" mass="37486">MRKAVATAWEAETETLSQTWENLGWKPPGVVITSSNDSASVAAVALAADRGQPLLFLDEYFGGVNQTLNPESWQQLNQQVNELVHNTGYEYQTLGDTIDTITLARSLPVKYQSPEDGNLLAVTDGLGRNEDGSRYAIAGWIYGTPERAVYQAMSAIFLPTETALLYDSYPKTESWKEYHFQEALSILERKDLKFKHIEHPSASQETWQEITNQSWDYDLTFINSRGGKAKFAVGNGDASVKEIPELNIPMTMHMIHSFSATTPDDINTIAGRWLNNGVYAYVGAVDEPYVSGFVPPKYVISQLALNVPFLVASRYSNSPTWKVTTIGDPLMVIQFSP</sequence>
<dbReference type="RefSeq" id="WP_146294883.1">
    <property type="nucleotide sequence ID" value="NZ_CP042326.1"/>
</dbReference>
<keyword evidence="2" id="KW-1185">Reference proteome</keyword>